<reference evidence="2 3" key="1">
    <citation type="submission" date="2018-10" db="EMBL/GenBank/DDBJ databases">
        <title>The genome of Streptomyces dangxiongensis Z022.</title>
        <authorList>
            <person name="Zhang B."/>
        </authorList>
    </citation>
    <scope>NUCLEOTIDE SEQUENCE [LARGE SCALE GENOMIC DNA]</scope>
    <source>
        <strain evidence="2 3">Z022</strain>
    </source>
</reference>
<dbReference type="RefSeq" id="WP_121790036.1">
    <property type="nucleotide sequence ID" value="NZ_CP033073.1"/>
</dbReference>
<keyword evidence="3" id="KW-1185">Reference proteome</keyword>
<dbReference type="AlphaFoldDB" id="A0A3G2JPL6"/>
<proteinExistence type="predicted"/>
<dbReference type="EMBL" id="CP033073">
    <property type="protein sequence ID" value="AYN42609.1"/>
    <property type="molecule type" value="Genomic_DNA"/>
</dbReference>
<gene>
    <name evidence="2" type="ORF">D9753_31185</name>
</gene>
<protein>
    <submittedName>
        <fullName evidence="2">Uncharacterized protein</fullName>
    </submittedName>
</protein>
<feature type="transmembrane region" description="Helical" evidence="1">
    <location>
        <begin position="60"/>
        <end position="78"/>
    </location>
</feature>
<organism evidence="2 3">
    <name type="scientific">Streptomyces dangxiongensis</name>
    <dbReference type="NCBI Taxonomy" id="1442032"/>
    <lineage>
        <taxon>Bacteria</taxon>
        <taxon>Bacillati</taxon>
        <taxon>Actinomycetota</taxon>
        <taxon>Actinomycetes</taxon>
        <taxon>Kitasatosporales</taxon>
        <taxon>Streptomycetaceae</taxon>
        <taxon>Streptomyces</taxon>
    </lineage>
</organism>
<dbReference type="OrthoDB" id="4206809at2"/>
<dbReference type="KEGG" id="sdd:D9753_31185"/>
<accession>A0A3G2JPL6</accession>
<evidence type="ECO:0000256" key="1">
    <source>
        <dbReference type="SAM" id="Phobius"/>
    </source>
</evidence>
<keyword evidence="1" id="KW-0472">Membrane</keyword>
<keyword evidence="1" id="KW-1133">Transmembrane helix</keyword>
<name>A0A3G2JPL6_9ACTN</name>
<keyword evidence="1" id="KW-0812">Transmembrane</keyword>
<sequence>MPEDALLDRATSLDGTTLNVTALERLDQSLPGGLRGLPWSLPDVQRRSLRDVVRDRPWEAVGLVIGILGLILSVIPLVG</sequence>
<dbReference type="Proteomes" id="UP000268329">
    <property type="component" value="Chromosome"/>
</dbReference>
<evidence type="ECO:0000313" key="3">
    <source>
        <dbReference type="Proteomes" id="UP000268329"/>
    </source>
</evidence>
<evidence type="ECO:0000313" key="2">
    <source>
        <dbReference type="EMBL" id="AYN42609.1"/>
    </source>
</evidence>